<comment type="caution">
    <text evidence="2">The sequence shown here is derived from an EMBL/GenBank/DDBJ whole genome shotgun (WGS) entry which is preliminary data.</text>
</comment>
<keyword evidence="1" id="KW-0732">Signal</keyword>
<dbReference type="EMBL" id="AQGS01000636">
    <property type="protein sequence ID" value="EPS37476.1"/>
    <property type="molecule type" value="Genomic_DNA"/>
</dbReference>
<reference evidence="3" key="2">
    <citation type="submission" date="2013-04" db="EMBL/GenBank/DDBJ databases">
        <title>Genomic mechanisms accounting for the adaptation to parasitism in nematode-trapping fungi.</title>
        <authorList>
            <person name="Ahren D.G."/>
        </authorList>
    </citation>
    <scope>NUCLEOTIDE SEQUENCE [LARGE SCALE GENOMIC DNA]</scope>
    <source>
        <strain evidence="3">CBS 200.50</strain>
    </source>
</reference>
<evidence type="ECO:0000256" key="1">
    <source>
        <dbReference type="SAM" id="SignalP"/>
    </source>
</evidence>
<dbReference type="OMA" id="QIVCCNG"/>
<dbReference type="HOGENOM" id="CLU_1402404_0_0_1"/>
<accession>S8A8N4</accession>
<dbReference type="OrthoDB" id="5356466at2759"/>
<evidence type="ECO:0008006" key="4">
    <source>
        <dbReference type="Google" id="ProtNLM"/>
    </source>
</evidence>
<organism evidence="2 3">
    <name type="scientific">Dactylellina haptotyla (strain CBS 200.50)</name>
    <name type="common">Nematode-trapping fungus</name>
    <name type="synonym">Monacrosporium haptotylum</name>
    <dbReference type="NCBI Taxonomy" id="1284197"/>
    <lineage>
        <taxon>Eukaryota</taxon>
        <taxon>Fungi</taxon>
        <taxon>Dikarya</taxon>
        <taxon>Ascomycota</taxon>
        <taxon>Pezizomycotina</taxon>
        <taxon>Orbiliomycetes</taxon>
        <taxon>Orbiliales</taxon>
        <taxon>Orbiliaceae</taxon>
        <taxon>Dactylellina</taxon>
    </lineage>
</organism>
<reference evidence="2 3" key="1">
    <citation type="journal article" date="2013" name="PLoS Genet.">
        <title>Genomic mechanisms accounting for the adaptation to parasitism in nematode-trapping fungi.</title>
        <authorList>
            <person name="Meerupati T."/>
            <person name="Andersson K.M."/>
            <person name="Friman E."/>
            <person name="Kumar D."/>
            <person name="Tunlid A."/>
            <person name="Ahren D."/>
        </authorList>
    </citation>
    <scope>NUCLEOTIDE SEQUENCE [LARGE SCALE GENOMIC DNA]</scope>
    <source>
        <strain evidence="2 3">CBS 200.50</strain>
    </source>
</reference>
<dbReference type="AlphaFoldDB" id="S8A8N4"/>
<gene>
    <name evidence="2" type="ORF">H072_8832</name>
</gene>
<sequence>MQLLTILTVGLSALSYVSAAPAPQGGFPGFRGGINNGRIGGTGPTGAGAGSAVDNNSATQGGNSGAIVNSPGSVISQTSTSCGNGGQIVCCNGPSTNTATANANSGRETTQTFPQFTSQMRNLFRSGINAPTVNNNRESNQSNQCDRITQFQTGSSDLCRNTVACCAGDFCTAFNENVVVNAPTNVNINGGRFFPKA</sequence>
<proteinExistence type="predicted"/>
<evidence type="ECO:0000313" key="2">
    <source>
        <dbReference type="EMBL" id="EPS37476.1"/>
    </source>
</evidence>
<keyword evidence="3" id="KW-1185">Reference proteome</keyword>
<dbReference type="Proteomes" id="UP000015100">
    <property type="component" value="Unassembled WGS sequence"/>
</dbReference>
<feature type="signal peptide" evidence="1">
    <location>
        <begin position="1"/>
        <end position="19"/>
    </location>
</feature>
<protein>
    <recommendedName>
        <fullName evidence="4">Hydrophobin</fullName>
    </recommendedName>
</protein>
<evidence type="ECO:0000313" key="3">
    <source>
        <dbReference type="Proteomes" id="UP000015100"/>
    </source>
</evidence>
<name>S8A8N4_DACHA</name>
<feature type="chain" id="PRO_5004547802" description="Hydrophobin" evidence="1">
    <location>
        <begin position="20"/>
        <end position="197"/>
    </location>
</feature>